<name>A0ACC2XDR3_9TREE</name>
<evidence type="ECO:0000313" key="2">
    <source>
        <dbReference type="Proteomes" id="UP001234202"/>
    </source>
</evidence>
<comment type="caution">
    <text evidence="1">The sequence shown here is derived from an EMBL/GenBank/DDBJ whole genome shotgun (WGS) entry which is preliminary data.</text>
</comment>
<accession>A0ACC2XDR3</accession>
<evidence type="ECO:0000313" key="1">
    <source>
        <dbReference type="EMBL" id="KAJ9122168.1"/>
    </source>
</evidence>
<organism evidence="1 2">
    <name type="scientific">Naganishia onofrii</name>
    <dbReference type="NCBI Taxonomy" id="1851511"/>
    <lineage>
        <taxon>Eukaryota</taxon>
        <taxon>Fungi</taxon>
        <taxon>Dikarya</taxon>
        <taxon>Basidiomycota</taxon>
        <taxon>Agaricomycotina</taxon>
        <taxon>Tremellomycetes</taxon>
        <taxon>Filobasidiales</taxon>
        <taxon>Filobasidiaceae</taxon>
        <taxon>Naganishia</taxon>
    </lineage>
</organism>
<protein>
    <submittedName>
        <fullName evidence="1">Uncharacterized protein</fullName>
    </submittedName>
</protein>
<proteinExistence type="predicted"/>
<keyword evidence="2" id="KW-1185">Reference proteome</keyword>
<gene>
    <name evidence="1" type="ORF">QFC24_004397</name>
</gene>
<reference evidence="1" key="1">
    <citation type="submission" date="2023-04" db="EMBL/GenBank/DDBJ databases">
        <title>Draft Genome sequencing of Naganishia species isolated from polar environments using Oxford Nanopore Technology.</title>
        <authorList>
            <person name="Leo P."/>
            <person name="Venkateswaran K."/>
        </authorList>
    </citation>
    <scope>NUCLEOTIDE SEQUENCE</scope>
    <source>
        <strain evidence="1">DBVPG 5303</strain>
    </source>
</reference>
<dbReference type="EMBL" id="JASBWV010000015">
    <property type="protein sequence ID" value="KAJ9122168.1"/>
    <property type="molecule type" value="Genomic_DNA"/>
</dbReference>
<dbReference type="Proteomes" id="UP001234202">
    <property type="component" value="Unassembled WGS sequence"/>
</dbReference>
<sequence length="674" mass="73339">MAVPPSTPLRTVDSNAPAGSSARQTAIQTAQNQNQQRPFPKQEDQHRPPRQNGNQQQQQPFAQQYIISGPPAPQFSGVASEAFGNQHGSVNPYLPTQPNTQQGMNPYMTEMAPAANASYKSTGFGNGGGFTAPMLMSEYTAGQIATLQSRLSKKLGPEYITKRPGPGGGPKLSYVEGWKGTQDRRDRLHRKADTYYFSDLAVINLANEVFGFNGWSSQIMSLNTDFIDEPTQGRYNVGISAIIRIILRDGTFHEDTGYGQCDNTKGKGAALDKAKKEAVTDAVKRTLRSFGNVLGNCLYDREYTKEIEKVKWQPTSHQVPLQRRDLWRRPEFEETETEDPNLPPVPPSCRAHPHLEALNGVHLAKQTSGPSIAQSRMKPRPYDTNSARQEFAVPALPSHLHRMEGASVSSRPDSIANSLGQSIVRPMTTALEEEFGMDEAHLATMDLDDPATMPTGADFAINDTSYDGSVFDQSMDSISIASTSVSSVPARMPPVNTRDFADNTSVNGNRGPAIGSKVEQKTSSDEDEKEAGRRRRREALLQSAQQRPAGLQTEGFGQKDNRDTKDGLTPQQKRPPIVGGFRFPSDTVNASAAGSSGSGVRSVSDPAAMLRSTRLESDFVSARGWSGSHDSGNEENGRGVGRAIATSHQAQRRPLGELDPSDVPFEPGAKRSRA</sequence>